<dbReference type="GeneID" id="24529306"/>
<dbReference type="VEuPathDB" id="PlasmoDB:PRG01_0316700"/>
<dbReference type="GO" id="GO:0016020">
    <property type="term" value="C:membrane"/>
    <property type="evidence" value="ECO:0007669"/>
    <property type="project" value="InterPro"/>
</dbReference>
<feature type="signal peptide" evidence="1">
    <location>
        <begin position="1"/>
        <end position="17"/>
    </location>
</feature>
<sequence>MPFLLFSFFLFFLLINQKNNIESKRTNISKLKAFIVSPQKSKNKIIILNNNNSSIINNKVIKKNIQRNIFLKENIRGVLTNKSVFKLNLFASSYVSPIINFFLSNKGSIKLASLHFIRIYKFIIYIRCLLEWLPQINPHLNPFVFIFTFTNNYVQFFHKIIPNVFGIDLSGIFSWLFLEMIENYLST</sequence>
<dbReference type="AlphaFoldDB" id="A0A151LTX2"/>
<protein>
    <recommendedName>
        <fullName evidence="4">YGGT family protein</fullName>
    </recommendedName>
</protein>
<reference evidence="2 3" key="1">
    <citation type="journal article" date="2016" name="Nat. Commun.">
        <title>Genomes of cryptic chimpanzee Plasmodium species reveal key evolutionary events leading to human malaria.</title>
        <authorList>
            <person name="Sundararaman S.A."/>
            <person name="Plenderleith L.J."/>
            <person name="Liu W."/>
            <person name="Loy D.E."/>
            <person name="Learn G.H."/>
            <person name="Li Y."/>
            <person name="Shaw K.S."/>
            <person name="Ayouba A."/>
            <person name="Peeters M."/>
            <person name="Speede S."/>
            <person name="Shaw G.M."/>
            <person name="Bushman F.D."/>
            <person name="Brisson D."/>
            <person name="Rayner J.C."/>
            <person name="Sharp P.M."/>
            <person name="Hahn B.H."/>
        </authorList>
    </citation>
    <scope>NUCLEOTIDE SEQUENCE [LARGE SCALE GENOMIC DNA]</scope>
    <source>
        <strain evidence="2 3">SY57</strain>
    </source>
</reference>
<dbReference type="EMBL" id="LVLA01000004">
    <property type="protein sequence ID" value="KYO02621.1"/>
    <property type="molecule type" value="Genomic_DNA"/>
</dbReference>
<feature type="chain" id="PRO_5007584454" description="YGGT family protein" evidence="1">
    <location>
        <begin position="18"/>
        <end position="187"/>
    </location>
</feature>
<evidence type="ECO:0008006" key="4">
    <source>
        <dbReference type="Google" id="ProtNLM"/>
    </source>
</evidence>
<name>A0A151LTX2_PLARE</name>
<dbReference type="RefSeq" id="XP_012761204.2">
    <property type="nucleotide sequence ID" value="XM_012905750.2"/>
</dbReference>
<dbReference type="Proteomes" id="UP000076359">
    <property type="component" value="Unassembled WGS sequence"/>
</dbReference>
<evidence type="ECO:0000256" key="1">
    <source>
        <dbReference type="SAM" id="SignalP"/>
    </source>
</evidence>
<dbReference type="KEGG" id="prei:PRSY57_0312600"/>
<evidence type="ECO:0000313" key="2">
    <source>
        <dbReference type="EMBL" id="KYO02621.1"/>
    </source>
</evidence>
<proteinExistence type="predicted"/>
<gene>
    <name evidence="2" type="ORF">PRSY57_0312600</name>
</gene>
<dbReference type="PANTHER" id="PTHR33219:SF14">
    <property type="entry name" value="PROTEIN COFACTOR ASSEMBLY OF COMPLEX C SUBUNIT B CCB3, CHLOROPLASTIC-RELATED"/>
    <property type="match status" value="1"/>
</dbReference>
<dbReference type="PANTHER" id="PTHR33219">
    <property type="entry name" value="YLMG HOMOLOG PROTEIN 2, CHLOROPLASTIC"/>
    <property type="match status" value="1"/>
</dbReference>
<organism evidence="2 3">
    <name type="scientific">Plasmodium reichenowi</name>
    <dbReference type="NCBI Taxonomy" id="5854"/>
    <lineage>
        <taxon>Eukaryota</taxon>
        <taxon>Sar</taxon>
        <taxon>Alveolata</taxon>
        <taxon>Apicomplexa</taxon>
        <taxon>Aconoidasida</taxon>
        <taxon>Haemosporida</taxon>
        <taxon>Plasmodiidae</taxon>
        <taxon>Plasmodium</taxon>
        <taxon>Plasmodium (Laverania)</taxon>
    </lineage>
</organism>
<accession>A0A151LTX2</accession>
<comment type="caution">
    <text evidence="2">The sequence shown here is derived from an EMBL/GenBank/DDBJ whole genome shotgun (WGS) entry which is preliminary data.</text>
</comment>
<dbReference type="InterPro" id="IPR003425">
    <property type="entry name" value="CCB3/YggT"/>
</dbReference>
<keyword evidence="1" id="KW-0732">Signal</keyword>
<evidence type="ECO:0000313" key="3">
    <source>
        <dbReference type="Proteomes" id="UP000076359"/>
    </source>
</evidence>
<dbReference type="Pfam" id="PF02325">
    <property type="entry name" value="CCB3_YggT"/>
    <property type="match status" value="1"/>
</dbReference>
<dbReference type="VEuPathDB" id="PlasmoDB:PRCDC_0312600"/>